<evidence type="ECO:0000313" key="1">
    <source>
        <dbReference type="EMBL" id="VWL91646.1"/>
    </source>
</evidence>
<evidence type="ECO:0008006" key="3">
    <source>
        <dbReference type="Google" id="ProtNLM"/>
    </source>
</evidence>
<reference evidence="1 2" key="1">
    <citation type="submission" date="2019-10" db="EMBL/GenBank/DDBJ databases">
        <authorList>
            <person name="Wolf R A."/>
        </authorList>
    </citation>
    <scope>NUCLEOTIDE SEQUENCE [LARGE SCALE GENOMIC DNA]</scope>
    <source>
        <strain evidence="1">Collinsella_intestinalis_DSM_13632</strain>
    </source>
</reference>
<dbReference type="Proteomes" id="UP000405524">
    <property type="component" value="Unassembled WGS sequence"/>
</dbReference>
<dbReference type="EMBL" id="CABWIC010000007">
    <property type="protein sequence ID" value="VWL91646.1"/>
    <property type="molecule type" value="Genomic_DNA"/>
</dbReference>
<sequence length="79" mass="8333">MQVNKLIATVVERSGKSYNRLSADLGKSREYVRQAASKAAPSIATVADVADVTGCDVCIIDRKTGAIVATVTPPRKANN</sequence>
<evidence type="ECO:0000313" key="2">
    <source>
        <dbReference type="Proteomes" id="UP000405524"/>
    </source>
</evidence>
<proteinExistence type="predicted"/>
<name>A0A5K1ISP7_9ACTN</name>
<organism evidence="1 2">
    <name type="scientific">Collinsella intestinalis</name>
    <dbReference type="NCBI Taxonomy" id="147207"/>
    <lineage>
        <taxon>Bacteria</taxon>
        <taxon>Bacillati</taxon>
        <taxon>Actinomycetota</taxon>
        <taxon>Coriobacteriia</taxon>
        <taxon>Coriobacteriales</taxon>
        <taxon>Coriobacteriaceae</taxon>
        <taxon>Collinsella</taxon>
    </lineage>
</organism>
<gene>
    <name evidence="1" type="ORF">JKKLCJKK_00382</name>
</gene>
<dbReference type="AlphaFoldDB" id="A0A5K1ISP7"/>
<accession>A0A5K1ISP7</accession>
<protein>
    <recommendedName>
        <fullName evidence="3">XRE family transcriptional regulator</fullName>
    </recommendedName>
</protein>